<comment type="similarity">
    <text evidence="1">Belongs to the IPP transferase family.</text>
</comment>
<protein>
    <submittedName>
        <fullName evidence="5">tRNA dimethylallyltransferase</fullName>
        <ecNumber evidence="5">2.5.1.75</ecNumber>
    </submittedName>
</protein>
<keyword evidence="4" id="KW-0067">ATP-binding</keyword>
<dbReference type="InterPro" id="IPR027417">
    <property type="entry name" value="P-loop_NTPase"/>
</dbReference>
<dbReference type="GO" id="GO:0006400">
    <property type="term" value="P:tRNA modification"/>
    <property type="evidence" value="ECO:0007669"/>
    <property type="project" value="TreeGrafter"/>
</dbReference>
<sequence length="294" mass="32135">MQATSDGEARPKKAVVVCGPTAAGKSSVADGLADGLSEVFGGWVPTLVVDSMQVYAEIPLTTNQARERPAEMVGMVSVEEEWTVARHKEGVEGIISGLRDVSPFVLDAGTGMYLNAIMLGIPLAPKVSARHRVEAEMASEGAKDPRRAAREEELRLAGHDAPRGSVWSGPPIYDAYVIYLRPQRSSLDLRIAGRSEKIARDAAQEGETLLSMSPNDSVRQAVGPREMMLLASGELGPEEARDKIAARTRRLARRQMRWFDKLVRTLPKTTPRAVVETEHGETKHIMHDIMCSWA</sequence>
<dbReference type="GO" id="GO:0052381">
    <property type="term" value="F:tRNA dimethylallyltransferase activity"/>
    <property type="evidence" value="ECO:0007669"/>
    <property type="project" value="UniProtKB-EC"/>
</dbReference>
<evidence type="ECO:0000256" key="2">
    <source>
        <dbReference type="ARBA" id="ARBA00022679"/>
    </source>
</evidence>
<dbReference type="AlphaFoldDB" id="A0A6J4QZ84"/>
<dbReference type="SUPFAM" id="SSF52540">
    <property type="entry name" value="P-loop containing nucleoside triphosphate hydrolases"/>
    <property type="match status" value="1"/>
</dbReference>
<reference evidence="5" key="1">
    <citation type="submission" date="2020-02" db="EMBL/GenBank/DDBJ databases">
        <authorList>
            <person name="Meier V. D."/>
        </authorList>
    </citation>
    <scope>NUCLEOTIDE SEQUENCE</scope>
    <source>
        <strain evidence="5">AVDCRST_MAG25</strain>
    </source>
</reference>
<dbReference type="Pfam" id="PF01715">
    <property type="entry name" value="IPPT"/>
    <property type="match status" value="1"/>
</dbReference>
<dbReference type="InterPro" id="IPR039657">
    <property type="entry name" value="Dimethylallyltransferase"/>
</dbReference>
<keyword evidence="3" id="KW-0547">Nucleotide-binding</keyword>
<accession>A0A6J4QZ84</accession>
<dbReference type="EMBL" id="CADCVI010000004">
    <property type="protein sequence ID" value="CAA9455240.1"/>
    <property type="molecule type" value="Genomic_DNA"/>
</dbReference>
<organism evidence="5">
    <name type="scientific">uncultured Rubrobacteraceae bacterium</name>
    <dbReference type="NCBI Taxonomy" id="349277"/>
    <lineage>
        <taxon>Bacteria</taxon>
        <taxon>Bacillati</taxon>
        <taxon>Actinomycetota</taxon>
        <taxon>Rubrobacteria</taxon>
        <taxon>Rubrobacterales</taxon>
        <taxon>Rubrobacteraceae</taxon>
        <taxon>environmental samples</taxon>
    </lineage>
</organism>
<evidence type="ECO:0000313" key="5">
    <source>
        <dbReference type="EMBL" id="CAA9455240.1"/>
    </source>
</evidence>
<dbReference type="Gene3D" id="3.40.50.300">
    <property type="entry name" value="P-loop containing nucleotide triphosphate hydrolases"/>
    <property type="match status" value="1"/>
</dbReference>
<dbReference type="GO" id="GO:0005524">
    <property type="term" value="F:ATP binding"/>
    <property type="evidence" value="ECO:0007669"/>
    <property type="project" value="UniProtKB-KW"/>
</dbReference>
<dbReference type="PANTHER" id="PTHR11088:SF60">
    <property type="entry name" value="TRNA DIMETHYLALLYLTRANSFERASE"/>
    <property type="match status" value="1"/>
</dbReference>
<evidence type="ECO:0000256" key="3">
    <source>
        <dbReference type="ARBA" id="ARBA00022741"/>
    </source>
</evidence>
<keyword evidence="2 5" id="KW-0808">Transferase</keyword>
<evidence type="ECO:0000256" key="1">
    <source>
        <dbReference type="ARBA" id="ARBA00005842"/>
    </source>
</evidence>
<proteinExistence type="inferred from homology"/>
<evidence type="ECO:0000256" key="4">
    <source>
        <dbReference type="ARBA" id="ARBA00022840"/>
    </source>
</evidence>
<gene>
    <name evidence="5" type="ORF">AVDCRST_MAG25-34</name>
</gene>
<dbReference type="PANTHER" id="PTHR11088">
    <property type="entry name" value="TRNA DIMETHYLALLYLTRANSFERASE"/>
    <property type="match status" value="1"/>
</dbReference>
<dbReference type="EC" id="2.5.1.75" evidence="5"/>
<name>A0A6J4QZ84_9ACTN</name>